<keyword evidence="2" id="KW-1185">Reference proteome</keyword>
<dbReference type="EMBL" id="CADEAL010001025">
    <property type="protein sequence ID" value="CAB1428167.1"/>
    <property type="molecule type" value="Genomic_DNA"/>
</dbReference>
<dbReference type="AlphaFoldDB" id="A0A9N7UCP1"/>
<comment type="caution">
    <text evidence="1">The sequence shown here is derived from an EMBL/GenBank/DDBJ whole genome shotgun (WGS) entry which is preliminary data.</text>
</comment>
<sequence length="117" mass="13678">MGGAGHSGFSILPKDTSACRWVILGIELPTFRLEDDHSTPQPQPPMKYKKHMKYMKYKKHMKYMKYSISCIQMRCNGLIQGRVSIWMKKRTTCETSGSKVHVFESRASFLFQFPWRP</sequence>
<dbReference type="Proteomes" id="UP001153269">
    <property type="component" value="Unassembled WGS sequence"/>
</dbReference>
<evidence type="ECO:0000313" key="2">
    <source>
        <dbReference type="Proteomes" id="UP001153269"/>
    </source>
</evidence>
<organism evidence="1 2">
    <name type="scientific">Pleuronectes platessa</name>
    <name type="common">European plaice</name>
    <dbReference type="NCBI Taxonomy" id="8262"/>
    <lineage>
        <taxon>Eukaryota</taxon>
        <taxon>Metazoa</taxon>
        <taxon>Chordata</taxon>
        <taxon>Craniata</taxon>
        <taxon>Vertebrata</taxon>
        <taxon>Euteleostomi</taxon>
        <taxon>Actinopterygii</taxon>
        <taxon>Neopterygii</taxon>
        <taxon>Teleostei</taxon>
        <taxon>Neoteleostei</taxon>
        <taxon>Acanthomorphata</taxon>
        <taxon>Carangaria</taxon>
        <taxon>Pleuronectiformes</taxon>
        <taxon>Pleuronectoidei</taxon>
        <taxon>Pleuronectidae</taxon>
        <taxon>Pleuronectes</taxon>
    </lineage>
</organism>
<accession>A0A9N7UCP1</accession>
<gene>
    <name evidence="1" type="ORF">PLEPLA_LOCUS16132</name>
</gene>
<name>A0A9N7UCP1_PLEPL</name>
<protein>
    <submittedName>
        <fullName evidence="1">Uncharacterized protein</fullName>
    </submittedName>
</protein>
<proteinExistence type="predicted"/>
<evidence type="ECO:0000313" key="1">
    <source>
        <dbReference type="EMBL" id="CAB1428167.1"/>
    </source>
</evidence>
<reference evidence="1" key="1">
    <citation type="submission" date="2020-03" db="EMBL/GenBank/DDBJ databases">
        <authorList>
            <person name="Weist P."/>
        </authorList>
    </citation>
    <scope>NUCLEOTIDE SEQUENCE</scope>
</reference>